<accession>A0AAD3TEL4</accession>
<name>A0AAD3TEL4_NEPGR</name>
<reference evidence="1" key="1">
    <citation type="submission" date="2023-05" db="EMBL/GenBank/DDBJ databases">
        <title>Nepenthes gracilis genome sequencing.</title>
        <authorList>
            <person name="Fukushima K."/>
        </authorList>
    </citation>
    <scope>NUCLEOTIDE SEQUENCE</scope>
    <source>
        <strain evidence="1">SING2019-196</strain>
    </source>
</reference>
<protein>
    <submittedName>
        <fullName evidence="1">Uncharacterized protein</fullName>
    </submittedName>
</protein>
<proteinExistence type="predicted"/>
<evidence type="ECO:0000313" key="1">
    <source>
        <dbReference type="EMBL" id="GMH27761.1"/>
    </source>
</evidence>
<gene>
    <name evidence="1" type="ORF">Nepgr_029604</name>
</gene>
<dbReference type="EMBL" id="BSYO01000033">
    <property type="protein sequence ID" value="GMH27761.1"/>
    <property type="molecule type" value="Genomic_DNA"/>
</dbReference>
<comment type="caution">
    <text evidence="1">The sequence shown here is derived from an EMBL/GenBank/DDBJ whole genome shotgun (WGS) entry which is preliminary data.</text>
</comment>
<evidence type="ECO:0000313" key="2">
    <source>
        <dbReference type="Proteomes" id="UP001279734"/>
    </source>
</evidence>
<sequence length="124" mass="14154">MDLHHDTIFSDVSRSVRRDTGSSPFVQMDGIFGSLKFRNRTDEFVFVEQEEELRCDCRLATDLVDGNRLFSESLSTSTGCRKRECDLTAEHYGAELWIWSHFTSALFVAFSHSSRTSGPSSRFT</sequence>
<dbReference type="AlphaFoldDB" id="A0AAD3TEL4"/>
<organism evidence="1 2">
    <name type="scientific">Nepenthes gracilis</name>
    <name type="common">Slender pitcher plant</name>
    <dbReference type="NCBI Taxonomy" id="150966"/>
    <lineage>
        <taxon>Eukaryota</taxon>
        <taxon>Viridiplantae</taxon>
        <taxon>Streptophyta</taxon>
        <taxon>Embryophyta</taxon>
        <taxon>Tracheophyta</taxon>
        <taxon>Spermatophyta</taxon>
        <taxon>Magnoliopsida</taxon>
        <taxon>eudicotyledons</taxon>
        <taxon>Gunneridae</taxon>
        <taxon>Pentapetalae</taxon>
        <taxon>Caryophyllales</taxon>
        <taxon>Nepenthaceae</taxon>
        <taxon>Nepenthes</taxon>
    </lineage>
</organism>
<dbReference type="Proteomes" id="UP001279734">
    <property type="component" value="Unassembled WGS sequence"/>
</dbReference>
<keyword evidence="2" id="KW-1185">Reference proteome</keyword>